<dbReference type="InterPro" id="IPR000361">
    <property type="entry name" value="ATAP_core_dom"/>
</dbReference>
<name>A0A223EB91_9BACI</name>
<evidence type="ECO:0000259" key="1">
    <source>
        <dbReference type="Pfam" id="PF01521"/>
    </source>
</evidence>
<proteinExistence type="predicted"/>
<accession>A0A223EB91</accession>
<dbReference type="Pfam" id="PF01521">
    <property type="entry name" value="Fe-S_biosyn"/>
    <property type="match status" value="1"/>
</dbReference>
<dbReference type="OrthoDB" id="2878284at2"/>
<gene>
    <name evidence="2" type="ORF">BS1321_00170</name>
</gene>
<sequence length="104" mass="12181">MNIEIKEAAIEQLKKVDYKENEGVRIEAIYVGSCSIYVEHELKIDNKNEDDERFIIDGVPILISRESKKHLPDKVFLNYSDGLGYKLYSDEETLRYNLQLNRVN</sequence>
<dbReference type="EMBL" id="CP017704">
    <property type="protein sequence ID" value="ASS92527.1"/>
    <property type="molecule type" value="Genomic_DNA"/>
</dbReference>
<dbReference type="InterPro" id="IPR035903">
    <property type="entry name" value="HesB-like_dom_sf"/>
</dbReference>
<dbReference type="AlphaFoldDB" id="A0A223EB91"/>
<dbReference type="Proteomes" id="UP000214618">
    <property type="component" value="Chromosome"/>
</dbReference>
<evidence type="ECO:0000313" key="2">
    <source>
        <dbReference type="EMBL" id="ASS92527.1"/>
    </source>
</evidence>
<feature type="domain" description="Core" evidence="1">
    <location>
        <begin position="1"/>
        <end position="101"/>
    </location>
</feature>
<dbReference type="RefSeq" id="WP_063236513.1">
    <property type="nucleotide sequence ID" value="NZ_BCVO01000061.1"/>
</dbReference>
<dbReference type="GeneID" id="56471140"/>
<dbReference type="Gene3D" id="2.60.300.12">
    <property type="entry name" value="HesB-like domain"/>
    <property type="match status" value="1"/>
</dbReference>
<organism evidence="2 3">
    <name type="scientific">Peribacillus simplex NBRC 15720 = DSM 1321</name>
    <dbReference type="NCBI Taxonomy" id="1349754"/>
    <lineage>
        <taxon>Bacteria</taxon>
        <taxon>Bacillati</taxon>
        <taxon>Bacillota</taxon>
        <taxon>Bacilli</taxon>
        <taxon>Bacillales</taxon>
        <taxon>Bacillaceae</taxon>
        <taxon>Peribacillus</taxon>
    </lineage>
</organism>
<reference evidence="2 3" key="1">
    <citation type="submission" date="2016-10" db="EMBL/GenBank/DDBJ databases">
        <title>The whole genome sequencing and assembly of Bacillus simplex DSM 1321 strain.</title>
        <authorList>
            <person name="Park M.-K."/>
            <person name="Lee Y.-J."/>
            <person name="Yi H."/>
            <person name="Bahn Y.-S."/>
            <person name="Kim J.F."/>
            <person name="Lee D.-W."/>
        </authorList>
    </citation>
    <scope>NUCLEOTIDE SEQUENCE [LARGE SCALE GENOMIC DNA]</scope>
    <source>
        <strain evidence="2 3">DSM 1321</strain>
    </source>
</reference>
<protein>
    <recommendedName>
        <fullName evidence="1">Core domain-containing protein</fullName>
    </recommendedName>
</protein>
<evidence type="ECO:0000313" key="3">
    <source>
        <dbReference type="Proteomes" id="UP000214618"/>
    </source>
</evidence>
<dbReference type="SUPFAM" id="SSF89360">
    <property type="entry name" value="HesB-like domain"/>
    <property type="match status" value="1"/>
</dbReference>